<evidence type="ECO:0000313" key="2">
    <source>
        <dbReference type="EMBL" id="EET43017.1"/>
    </source>
</evidence>
<comment type="caution">
    <text evidence="2">The sequence shown here is derived from an EMBL/GenBank/DDBJ whole genome shotgun (WGS) entry which is preliminary data.</text>
</comment>
<dbReference type="STRING" id="490.A6J88_00825"/>
<feature type="transmembrane region" description="Helical" evidence="1">
    <location>
        <begin position="54"/>
        <end position="73"/>
    </location>
</feature>
<keyword evidence="1" id="KW-1133">Transmembrane helix</keyword>
<sequence length="87" mass="9574">MENTQHVSRWRFAVKSASLHLLVSLVLAGLAALLVFEVWYPFPYAELTGGLDLYKLVVSVDIVCGPLLTLILASPKKKCASAWSIFP</sequence>
<reference evidence="2" key="1">
    <citation type="submission" date="2009-07" db="EMBL/GenBank/DDBJ databases">
        <authorList>
            <person name="Weinstock G."/>
            <person name="Sodergren E."/>
            <person name="Clifton S."/>
            <person name="Fulton L."/>
            <person name="Fulton B."/>
            <person name="Courtney L."/>
            <person name="Fronick C."/>
            <person name="Harrison M."/>
            <person name="Strong C."/>
            <person name="Farmer C."/>
            <person name="Delahaunty K."/>
            <person name="Markovic C."/>
            <person name="Hall O."/>
            <person name="Minx P."/>
            <person name="Tomlinson C."/>
            <person name="Mitreva M."/>
            <person name="Nelson J."/>
            <person name="Hou S."/>
            <person name="Wollam A."/>
            <person name="Pepin K.H."/>
            <person name="Johnson M."/>
            <person name="Bhonagiri V."/>
            <person name="Nash W.E."/>
            <person name="Warren W."/>
            <person name="Chinwalla A."/>
            <person name="Mardis E.R."/>
            <person name="Wilson R.K."/>
        </authorList>
    </citation>
    <scope>NUCLEOTIDE SEQUENCE [LARGE SCALE GENOMIC DNA]</scope>
    <source>
        <strain evidence="2">ATCC 29256</strain>
    </source>
</reference>
<evidence type="ECO:0000313" key="3">
    <source>
        <dbReference type="Proteomes" id="UP000005365"/>
    </source>
</evidence>
<organism evidence="2 3">
    <name type="scientific">Neisseria sicca ATCC 29256</name>
    <dbReference type="NCBI Taxonomy" id="547045"/>
    <lineage>
        <taxon>Bacteria</taxon>
        <taxon>Pseudomonadati</taxon>
        <taxon>Pseudomonadota</taxon>
        <taxon>Betaproteobacteria</taxon>
        <taxon>Neisseriales</taxon>
        <taxon>Neisseriaceae</taxon>
        <taxon>Neisseria</taxon>
    </lineage>
</organism>
<proteinExistence type="predicted"/>
<dbReference type="eggNOG" id="ENOG502Z8WP">
    <property type="taxonomic scope" value="Bacteria"/>
</dbReference>
<keyword evidence="1" id="KW-0472">Membrane</keyword>
<name>C6M9M2_NEISI</name>
<dbReference type="AlphaFoldDB" id="C6M9M2"/>
<protein>
    <submittedName>
        <fullName evidence="2">Fimbrial assembly protein, serogroup I family protein</fullName>
    </submittedName>
</protein>
<dbReference type="Proteomes" id="UP000005365">
    <property type="component" value="Unassembled WGS sequence"/>
</dbReference>
<accession>C6M9M2</accession>
<evidence type="ECO:0000256" key="1">
    <source>
        <dbReference type="SAM" id="Phobius"/>
    </source>
</evidence>
<keyword evidence="3" id="KW-1185">Reference proteome</keyword>
<keyword evidence="1" id="KW-0812">Transmembrane</keyword>
<feature type="transmembrane region" description="Helical" evidence="1">
    <location>
        <begin position="21"/>
        <end position="42"/>
    </location>
</feature>
<gene>
    <name evidence="2" type="ORF">NEISICOT_03249</name>
</gene>
<dbReference type="EMBL" id="ACKO02000029">
    <property type="protein sequence ID" value="EET43017.1"/>
    <property type="molecule type" value="Genomic_DNA"/>
</dbReference>